<feature type="compositionally biased region" description="Basic and acidic residues" evidence="2">
    <location>
        <begin position="176"/>
        <end position="186"/>
    </location>
</feature>
<accession>A0ABQ9Y4E4</accession>
<feature type="compositionally biased region" description="Basic and acidic residues" evidence="2">
    <location>
        <begin position="1403"/>
        <end position="1459"/>
    </location>
</feature>
<proteinExistence type="predicted"/>
<evidence type="ECO:0000256" key="1">
    <source>
        <dbReference type="SAM" id="Coils"/>
    </source>
</evidence>
<feature type="compositionally biased region" description="Basic and acidic residues" evidence="2">
    <location>
        <begin position="1081"/>
        <end position="1158"/>
    </location>
</feature>
<evidence type="ECO:0008006" key="5">
    <source>
        <dbReference type="Google" id="ProtNLM"/>
    </source>
</evidence>
<feature type="region of interest" description="Disordered" evidence="2">
    <location>
        <begin position="437"/>
        <end position="469"/>
    </location>
</feature>
<feature type="compositionally biased region" description="Low complexity" evidence="2">
    <location>
        <begin position="333"/>
        <end position="345"/>
    </location>
</feature>
<feature type="compositionally biased region" description="Basic residues" evidence="2">
    <location>
        <begin position="1174"/>
        <end position="1194"/>
    </location>
</feature>
<reference evidence="3 4" key="1">
    <citation type="journal article" date="2022" name="bioRxiv">
        <title>Genomics of Preaxostyla Flagellates Illuminates Evolutionary Transitions and the Path Towards Mitochondrial Loss.</title>
        <authorList>
            <person name="Novak L.V.F."/>
            <person name="Treitli S.C."/>
            <person name="Pyrih J."/>
            <person name="Halakuc P."/>
            <person name="Pipaliya S.V."/>
            <person name="Vacek V."/>
            <person name="Brzon O."/>
            <person name="Soukal P."/>
            <person name="Eme L."/>
            <person name="Dacks J.B."/>
            <person name="Karnkowska A."/>
            <person name="Elias M."/>
            <person name="Hampl V."/>
        </authorList>
    </citation>
    <scope>NUCLEOTIDE SEQUENCE [LARGE SCALE GENOMIC DNA]</scope>
    <source>
        <strain evidence="3">NAU3</strain>
        <tissue evidence="3">Gut</tissue>
    </source>
</reference>
<sequence length="1606" mass="183040">MSRNGTFVNEERVWNSKKKIEHGDVLKFGYDLNSFRFEYTNPTSIARGLQNLQDDPFSSPFSSGESDGRSRSRSRSPTRQKLDPAALPAAGAPSSELEERQKRDQLYGRNSFQINPFLQKQAQQMEPESMNTVSTTTMRERRQNKLAHTLTPGEWQREKYATQSTNKTMNTTTGSRAEHHRRENQKIARTMTPQDFNAQQRSRSRSRTPPNHRNESNYHSSSRQDKVQSHQFEDTRHHSSPQYHHSSPHHSSSQHRPLLSDDDEEEDQPRQSFSDSQRGVFVHPPLSIQPSHSVEPSTPKEALASTPLPPPAAQPITTDSHRHRRSHRHRHSSSSSRSRSSSSSSSRHRHRHKSRKTREPPQKSQKIPTPSMTTNATVPPFPQNHVSGFSRHFEDSRTRATEAEVELARIKAEMDTRKDIELLNLKKQMAENEAKNAIRTQVALRSNREGGSGGGRGGSGRGQLGGVYLTGDADPTISMIINKRNSFGQPRHKSKPSKSTPLPPPPPQRPMSTTLPQPSSSLTPAQTLHTLASNFFDRVKSVSQALEDRRMKEGWTEPPDAGMDDELDEDREFLGLAIERVSKAINEIDKWDVSAPDGRKLTPAEKEEKRIKELEEQQRLFWEQIKQDENDAAQFEAENAEKARQIEFLQSENSRLERECMARGINPSTSPSSQMTVTQPPETITAEELLILRNDLEQQIKHKNGVIHALKEQALGLKCLNESLDATISEDERRMIEYDQNKAGLKKNLCDEIQNLRAANDALRSHLFDNVLGWSEAFRESERLKGRVDGFGQMNVGREEDRQIMERQLAQRLHRLNTVLHSATNGRLSSVDKLLEVAKAQGEGFQQTQQRIRDAATQIGAWMNPDQKKKAGTELIKLMREEEEERSQNERREQEDLQTIRRLRDERQKLERELDDLNRMKRSNQAQTTRNGRTTRNDADKETDLQIQLNTALKGQTVTDKQRIIKILEKEQRTRQPASQRDPGLPNINKTVDTYSTPNPDEDPPEISPYSVPQQPTIIPPPVSDHKLEDAQHQVPKYGSFGGQQAQTTETRGDSQPQDFQVFLEQRRESRNDETGGIDADDLRAEIEERRKDEAAMNERMRILVNGEKKKKESSQPRIPLKEKIAQANQEQKEDVPVKQELKRPETNQDRNETETLHSIRSNQTNHTQESNRSHRSHHSHHSHHSHRSHQSHKSAKDQPPPSSSSHHSHRSSHSRRSSNSQEPATLPPEERHPTSAEKSPENSRVAEAEAKKSGPEDDAAQQNQPDIEETGSGQGKESEEPEINRTDPEDGDADTTIQQNSREAAESSDEKKSPDDSRQNEPEKKEDDTPQIQEQQKESASKEEVVDPKPKEESKPQDDPKPVPLPADNLETQSVRSTTTKKTRQSQFTQPTVRSVQSKQSAVEKNREAMDDRMRKREEERQRKLDEERQRKEEAGKQVEEQRIREELEAQIREEMEAKYQPAQPTKLPRSGSQASVASSPLSHGQSPGKEKNLELLKKFDTLSDEWTRTKSKIDSNLEPEEPVFETKLVPTVRTMTTDKLSGLTHTTALLNQLQNRSESPNRTFSSSLSSTLPQTAPGRNISPSRKAYDEQIRNEHLRNRKMSP</sequence>
<feature type="region of interest" description="Disordered" evidence="2">
    <location>
        <begin position="969"/>
        <end position="1493"/>
    </location>
</feature>
<evidence type="ECO:0000256" key="2">
    <source>
        <dbReference type="SAM" id="MobiDB-lite"/>
    </source>
</evidence>
<feature type="compositionally biased region" description="Polar residues" evidence="2">
    <location>
        <begin position="191"/>
        <end position="200"/>
    </location>
</feature>
<feature type="coiled-coil region" evidence="1">
    <location>
        <begin position="625"/>
        <end position="659"/>
    </location>
</feature>
<name>A0ABQ9Y4E4_9EUKA</name>
<feature type="compositionally biased region" description="Basic and acidic residues" evidence="2">
    <location>
        <begin position="1588"/>
        <end position="1599"/>
    </location>
</feature>
<feature type="compositionally biased region" description="Polar residues" evidence="2">
    <location>
        <begin position="1472"/>
        <end position="1487"/>
    </location>
</feature>
<dbReference type="Proteomes" id="UP001281761">
    <property type="component" value="Unassembled WGS sequence"/>
</dbReference>
<feature type="compositionally biased region" description="Gly residues" evidence="2">
    <location>
        <begin position="450"/>
        <end position="465"/>
    </location>
</feature>
<evidence type="ECO:0000313" key="3">
    <source>
        <dbReference type="EMBL" id="KAK2958579.1"/>
    </source>
</evidence>
<feature type="compositionally biased region" description="Low complexity" evidence="2">
    <location>
        <begin position="162"/>
        <end position="173"/>
    </location>
</feature>
<feature type="compositionally biased region" description="Basic residues" evidence="2">
    <location>
        <begin position="346"/>
        <end position="356"/>
    </location>
</feature>
<feature type="compositionally biased region" description="Polar residues" evidence="2">
    <location>
        <begin position="1159"/>
        <end position="1171"/>
    </location>
</feature>
<feature type="compositionally biased region" description="Basic and acidic residues" evidence="2">
    <location>
        <begin position="1229"/>
        <end position="1256"/>
    </location>
</feature>
<feature type="compositionally biased region" description="Basic and acidic residues" evidence="2">
    <location>
        <begin position="1336"/>
        <end position="1362"/>
    </location>
</feature>
<feature type="compositionally biased region" description="Basic and acidic residues" evidence="2">
    <location>
        <begin position="1304"/>
        <end position="1329"/>
    </location>
</feature>
<keyword evidence="4" id="KW-1185">Reference proteome</keyword>
<comment type="caution">
    <text evidence="3">The sequence shown here is derived from an EMBL/GenBank/DDBJ whole genome shotgun (WGS) entry which is preliminary data.</text>
</comment>
<feature type="compositionally biased region" description="Low complexity" evidence="2">
    <location>
        <begin position="510"/>
        <end position="523"/>
    </location>
</feature>
<feature type="compositionally biased region" description="Polar residues" evidence="2">
    <location>
        <begin position="1386"/>
        <end position="1402"/>
    </location>
</feature>
<feature type="compositionally biased region" description="Polar residues" evidence="2">
    <location>
        <begin position="362"/>
        <end position="377"/>
    </location>
</feature>
<protein>
    <recommendedName>
        <fullName evidence="5">FHA domain-containing protein</fullName>
    </recommendedName>
</protein>
<feature type="region of interest" description="Disordered" evidence="2">
    <location>
        <begin position="154"/>
        <end position="384"/>
    </location>
</feature>
<feature type="compositionally biased region" description="Basic and acidic residues" evidence="2">
    <location>
        <begin position="212"/>
        <end position="237"/>
    </location>
</feature>
<feature type="compositionally biased region" description="Polar residues" evidence="2">
    <location>
        <begin position="923"/>
        <end position="934"/>
    </location>
</feature>
<feature type="compositionally biased region" description="Polar residues" evidence="2">
    <location>
        <begin position="988"/>
        <end position="999"/>
    </location>
</feature>
<dbReference type="SUPFAM" id="SSF49879">
    <property type="entry name" value="SMAD/FHA domain"/>
    <property type="match status" value="1"/>
</dbReference>
<feature type="region of interest" description="Disordered" evidence="2">
    <location>
        <begin position="912"/>
        <end position="943"/>
    </location>
</feature>
<feature type="compositionally biased region" description="Low complexity" evidence="2">
    <location>
        <begin position="84"/>
        <end position="93"/>
    </location>
</feature>
<feature type="compositionally biased region" description="Basic residues" evidence="2">
    <location>
        <begin position="321"/>
        <end position="332"/>
    </location>
</feature>
<feature type="region of interest" description="Disordered" evidence="2">
    <location>
        <begin position="547"/>
        <end position="566"/>
    </location>
</feature>
<feature type="region of interest" description="Disordered" evidence="2">
    <location>
        <begin position="881"/>
        <end position="900"/>
    </location>
</feature>
<dbReference type="Gene3D" id="2.60.200.20">
    <property type="match status" value="1"/>
</dbReference>
<organism evidence="3 4">
    <name type="scientific">Blattamonas nauphoetae</name>
    <dbReference type="NCBI Taxonomy" id="2049346"/>
    <lineage>
        <taxon>Eukaryota</taxon>
        <taxon>Metamonada</taxon>
        <taxon>Preaxostyla</taxon>
        <taxon>Oxymonadida</taxon>
        <taxon>Blattamonas</taxon>
    </lineage>
</organism>
<feature type="compositionally biased region" description="Low complexity" evidence="2">
    <location>
        <begin position="240"/>
        <end position="255"/>
    </location>
</feature>
<feature type="compositionally biased region" description="Polar residues" evidence="2">
    <location>
        <begin position="1556"/>
        <end position="1576"/>
    </location>
</feature>
<dbReference type="InterPro" id="IPR008984">
    <property type="entry name" value="SMAD_FHA_dom_sf"/>
</dbReference>
<dbReference type="EMBL" id="JARBJD010000036">
    <property type="protein sequence ID" value="KAK2958579.1"/>
    <property type="molecule type" value="Genomic_DNA"/>
</dbReference>
<feature type="region of interest" description="Disordered" evidence="2">
    <location>
        <begin position="1556"/>
        <end position="1606"/>
    </location>
</feature>
<feature type="compositionally biased region" description="Basic and acidic residues" evidence="2">
    <location>
        <begin position="1277"/>
        <end position="1289"/>
    </location>
</feature>
<feature type="compositionally biased region" description="Basic and acidic residues" evidence="2">
    <location>
        <begin position="1065"/>
        <end position="1074"/>
    </location>
</feature>
<feature type="region of interest" description="Disordered" evidence="2">
    <location>
        <begin position="49"/>
        <end position="102"/>
    </location>
</feature>
<evidence type="ECO:0000313" key="4">
    <source>
        <dbReference type="Proteomes" id="UP001281761"/>
    </source>
</evidence>
<feature type="compositionally biased region" description="Polar residues" evidence="2">
    <location>
        <begin position="1043"/>
        <end position="1059"/>
    </location>
</feature>
<keyword evidence="1" id="KW-0175">Coiled coil</keyword>
<feature type="region of interest" description="Disordered" evidence="2">
    <location>
        <begin position="484"/>
        <end position="523"/>
    </location>
</feature>
<feature type="coiled-coil region" evidence="1">
    <location>
        <begin position="693"/>
        <end position="766"/>
    </location>
</feature>
<feature type="compositionally biased region" description="Basic residues" evidence="2">
    <location>
        <begin position="1207"/>
        <end position="1217"/>
    </location>
</feature>
<gene>
    <name evidence="3" type="ORF">BLNAU_6348</name>
</gene>